<evidence type="ECO:0000256" key="1">
    <source>
        <dbReference type="ARBA" id="ARBA00004442"/>
    </source>
</evidence>
<keyword evidence="4" id="KW-0732">Signal</keyword>
<dbReference type="AlphaFoldDB" id="A0A4R8DPT3"/>
<reference evidence="6 7" key="1">
    <citation type="submission" date="2019-03" db="EMBL/GenBank/DDBJ databases">
        <title>Genomic Encyclopedia of Type Strains, Phase IV (KMG-IV): sequencing the most valuable type-strain genomes for metagenomic binning, comparative biology and taxonomic classification.</title>
        <authorList>
            <person name="Goeker M."/>
        </authorList>
    </citation>
    <scope>NUCLEOTIDE SEQUENCE [LARGE SCALE GENOMIC DNA]</scope>
    <source>
        <strain evidence="6 7">DSM 100059</strain>
    </source>
</reference>
<dbReference type="Gene3D" id="2.170.130.10">
    <property type="entry name" value="TonB-dependent receptor, plug domain"/>
    <property type="match status" value="1"/>
</dbReference>
<comment type="caution">
    <text evidence="6">The sequence shown here is derived from an EMBL/GenBank/DDBJ whole genome shotgun (WGS) entry which is preliminary data.</text>
</comment>
<organism evidence="6 7">
    <name type="scientific">Dinghuibacter silviterrae</name>
    <dbReference type="NCBI Taxonomy" id="1539049"/>
    <lineage>
        <taxon>Bacteria</taxon>
        <taxon>Pseudomonadati</taxon>
        <taxon>Bacteroidota</taxon>
        <taxon>Chitinophagia</taxon>
        <taxon>Chitinophagales</taxon>
        <taxon>Chitinophagaceae</taxon>
        <taxon>Dinghuibacter</taxon>
    </lineage>
</organism>
<evidence type="ECO:0000256" key="3">
    <source>
        <dbReference type="ARBA" id="ARBA00023237"/>
    </source>
</evidence>
<dbReference type="SUPFAM" id="SSF56935">
    <property type="entry name" value="Porins"/>
    <property type="match status" value="1"/>
</dbReference>
<evidence type="ECO:0000313" key="6">
    <source>
        <dbReference type="EMBL" id="TDX00140.1"/>
    </source>
</evidence>
<dbReference type="RefSeq" id="WP_133991446.1">
    <property type="nucleotide sequence ID" value="NZ_SODV01000001.1"/>
</dbReference>
<keyword evidence="2" id="KW-0472">Membrane</keyword>
<comment type="subcellular location">
    <subcellularLocation>
        <location evidence="1">Cell outer membrane</location>
    </subcellularLocation>
</comment>
<sequence>MLRLLTFSLLLLLSSQSWGQVRISGRVLNKKKKPVVGASLTIKDSYDGATSDSTGQFSFTTTEKGKVILEATAVGYKDFDVYVTLGTVPVHQDVVLADNVSEMSAVIITAGSFAAGDKQRGTVLSSTDIYTTAGAAADITSAIKTLPGAQQVGNQTGLFVRGGTAEETKVFIDGSLVNNYFYTGTQDIASRGRFSPSLFQGTVFSSGGYSALYGQALSSALILESTDLPDKSTGSLGVSSVGLNAGYDQLAKNKRSSVGIDYSYVNLWPSFQVIKQTPDYFQVPVVQTVEGNFRIKTGKDGLLKFYAYYSGNQFGLRRPDIDSPALKNAFSLQNGDFFGNLSWKQKFGKWRLTLTGSYSNNLDKIQNVLENAENAQVKVSEYPYDGKSLWAHNLAELGQGKGILEYKLHGLSAIRVGGEYQYGYYQSKFYNDTIPQVTNGWKDSYTAAFAEADIYITPLLALKLGGRAEYSSLLAKTDLAPRLSAAYKIGPGQVSLAYGVFYQKPDNNFLLFGADKDYQKATHYIANYQIMNLDHTFRLEGFYKKYNNLTKTYPDTVGTGYGYAKGVEVFWRDKKSFKGIDYWVSYSYLDTKRDYLNFPYEMEPNFAARHTASLVVKKFVQKWKTGFNVSYSFATGRPYYNISDYGKPDYYIADQGRTIPYNNVSLSFNYIPTLSKPNSRHFTVWVLSVNNVFNIQEVDGYNYSFNNQVKQVIEPPAGRFIFLGCFISFGTDRTQDAINNNL</sequence>
<proteinExistence type="predicted"/>
<evidence type="ECO:0000256" key="2">
    <source>
        <dbReference type="ARBA" id="ARBA00023136"/>
    </source>
</evidence>
<dbReference type="OrthoDB" id="1075473at2"/>
<dbReference type="GO" id="GO:0009279">
    <property type="term" value="C:cell outer membrane"/>
    <property type="evidence" value="ECO:0007669"/>
    <property type="project" value="UniProtKB-SubCell"/>
</dbReference>
<keyword evidence="6" id="KW-0675">Receptor</keyword>
<dbReference type="InterPro" id="IPR012910">
    <property type="entry name" value="Plug_dom"/>
</dbReference>
<name>A0A4R8DPT3_9BACT</name>
<gene>
    <name evidence="6" type="ORF">EDB95_1157</name>
</gene>
<dbReference type="Pfam" id="PF07715">
    <property type="entry name" value="Plug"/>
    <property type="match status" value="1"/>
</dbReference>
<evidence type="ECO:0000256" key="4">
    <source>
        <dbReference type="SAM" id="SignalP"/>
    </source>
</evidence>
<dbReference type="InterPro" id="IPR008969">
    <property type="entry name" value="CarboxyPept-like_regulatory"/>
</dbReference>
<feature type="chain" id="PRO_5020977571" evidence="4">
    <location>
        <begin position="20"/>
        <end position="742"/>
    </location>
</feature>
<evidence type="ECO:0000313" key="7">
    <source>
        <dbReference type="Proteomes" id="UP000294498"/>
    </source>
</evidence>
<dbReference type="InterPro" id="IPR036942">
    <property type="entry name" value="Beta-barrel_TonB_sf"/>
</dbReference>
<dbReference type="Gene3D" id="2.40.170.20">
    <property type="entry name" value="TonB-dependent receptor, beta-barrel domain"/>
    <property type="match status" value="1"/>
</dbReference>
<dbReference type="SUPFAM" id="SSF49464">
    <property type="entry name" value="Carboxypeptidase regulatory domain-like"/>
    <property type="match status" value="1"/>
</dbReference>
<keyword evidence="7" id="KW-1185">Reference proteome</keyword>
<dbReference type="InterPro" id="IPR037066">
    <property type="entry name" value="Plug_dom_sf"/>
</dbReference>
<dbReference type="Pfam" id="PF13715">
    <property type="entry name" value="CarbopepD_reg_2"/>
    <property type="match status" value="1"/>
</dbReference>
<dbReference type="Proteomes" id="UP000294498">
    <property type="component" value="Unassembled WGS sequence"/>
</dbReference>
<protein>
    <submittedName>
        <fullName evidence="6">TonB-dependent receptor-like protein</fullName>
    </submittedName>
</protein>
<keyword evidence="3" id="KW-0998">Cell outer membrane</keyword>
<accession>A0A4R8DPT3</accession>
<feature type="signal peptide" evidence="4">
    <location>
        <begin position="1"/>
        <end position="19"/>
    </location>
</feature>
<dbReference type="Gene3D" id="2.60.40.1120">
    <property type="entry name" value="Carboxypeptidase-like, regulatory domain"/>
    <property type="match status" value="1"/>
</dbReference>
<dbReference type="EMBL" id="SODV01000001">
    <property type="protein sequence ID" value="TDX00140.1"/>
    <property type="molecule type" value="Genomic_DNA"/>
</dbReference>
<feature type="domain" description="TonB-dependent receptor plug" evidence="5">
    <location>
        <begin position="122"/>
        <end position="215"/>
    </location>
</feature>
<evidence type="ECO:0000259" key="5">
    <source>
        <dbReference type="Pfam" id="PF07715"/>
    </source>
</evidence>